<keyword evidence="1" id="KW-0732">Signal</keyword>
<comment type="caution">
    <text evidence="2">The sequence shown here is derived from an EMBL/GenBank/DDBJ whole genome shotgun (WGS) entry which is preliminary data.</text>
</comment>
<gene>
    <name evidence="2" type="ORF">KUTeg_009823</name>
</gene>
<protein>
    <submittedName>
        <fullName evidence="2">Uncharacterized protein</fullName>
    </submittedName>
</protein>
<accession>A0ABQ9FA25</accession>
<evidence type="ECO:0000313" key="3">
    <source>
        <dbReference type="Proteomes" id="UP001217089"/>
    </source>
</evidence>
<feature type="chain" id="PRO_5046739561" evidence="1">
    <location>
        <begin position="21"/>
        <end position="776"/>
    </location>
</feature>
<sequence length="776" mass="86425">MTIYLCAVFVLVIRFGCCLAAWDPDAGLVKSWTKLPGVTISATSTYASSVNNILDSNDNTHWSSSNCLPDQYFSRQDVNILLGVCSSHGQCVSTQKSADELSKITDGSIYHSCNIPTQTGSNGLQKATLKINFTSPTNITLLSLRGNFRGLTSVSMIDVYGTVNHVINVNQSNSYTDIRVHIDMSNMVQKILIESSSSFLVQELAAMGRKGCTEQVTIDLGSQVEIGYFRTRHWAGTGNALSLSLKLSNDSLLWSSGIELNPDALHAVITRIPTLKAQFIALEYRVVLQNHKKVYCWEIDAWDMNGEWGAPIIDRPQVGTLRELLGVNGIWGWGNKKYSYLLKPSEGAGLYNSVASHARNYHNLNWDVRDPDDDPGFSKMDQCNCTSAMFWLNWDLEYSAWVNKNLKVDASIQFTKNTFSQDKWNHPEISAYNYGREFAKHFGPEVGNGLVYAMEVGNEPWDYDASFYTTILKGMSAGARSVDKSIKVLPGAFQAHDIHDTGNYIGTRVFNDVAANLSAINFHTYSYLGNENGIRVATYPEEIGSSFNSIRNIVRWRDTNTPLKPVWVTEWGWDSHSSVDNCTFSECVTETAQALYAVRGLFLLSRSNVEKATWFFFADLIDKPCNHVYCRSGLTASKTYTFTKKAAFYAFESLLNLLGDKRFLGILKEDKDAYVYAFGKACGLSQHVGNATELLTQSSHIVAWKPVDAADKSSYIVNIPLTPGIIPMHGWKFTGKNPGLDNYNSFRVTQTGLQITVTSHPVVIELFHVNINQVFG</sequence>
<dbReference type="InterPro" id="IPR051923">
    <property type="entry name" value="Glycosyl_Hydrolase_39"/>
</dbReference>
<keyword evidence="3" id="KW-1185">Reference proteome</keyword>
<organism evidence="2 3">
    <name type="scientific">Tegillarca granosa</name>
    <name type="common">Malaysian cockle</name>
    <name type="synonym">Anadara granosa</name>
    <dbReference type="NCBI Taxonomy" id="220873"/>
    <lineage>
        <taxon>Eukaryota</taxon>
        <taxon>Metazoa</taxon>
        <taxon>Spiralia</taxon>
        <taxon>Lophotrochozoa</taxon>
        <taxon>Mollusca</taxon>
        <taxon>Bivalvia</taxon>
        <taxon>Autobranchia</taxon>
        <taxon>Pteriomorphia</taxon>
        <taxon>Arcoida</taxon>
        <taxon>Arcoidea</taxon>
        <taxon>Arcidae</taxon>
        <taxon>Tegillarca</taxon>
    </lineage>
</organism>
<feature type="signal peptide" evidence="1">
    <location>
        <begin position="1"/>
        <end position="20"/>
    </location>
</feature>
<dbReference type="PANTHER" id="PTHR12631">
    <property type="entry name" value="ALPHA-L-IDURONIDASE"/>
    <property type="match status" value="1"/>
</dbReference>
<dbReference type="Gene3D" id="3.20.20.80">
    <property type="entry name" value="Glycosidases"/>
    <property type="match status" value="1"/>
</dbReference>
<dbReference type="Proteomes" id="UP001217089">
    <property type="component" value="Unassembled WGS sequence"/>
</dbReference>
<dbReference type="InterPro" id="IPR017853">
    <property type="entry name" value="GH"/>
</dbReference>
<dbReference type="PANTHER" id="PTHR12631:SF10">
    <property type="entry name" value="BETA-XYLOSIDASE-LIKE PROTEIN-RELATED"/>
    <property type="match status" value="1"/>
</dbReference>
<dbReference type="SUPFAM" id="SSF51445">
    <property type="entry name" value="(Trans)glycosidases"/>
    <property type="match status" value="1"/>
</dbReference>
<dbReference type="EMBL" id="JARBDR010000440">
    <property type="protein sequence ID" value="KAJ8312450.1"/>
    <property type="molecule type" value="Genomic_DNA"/>
</dbReference>
<name>A0ABQ9FA25_TEGGR</name>
<reference evidence="2 3" key="1">
    <citation type="submission" date="2022-12" db="EMBL/GenBank/DDBJ databases">
        <title>Chromosome-level genome of Tegillarca granosa.</title>
        <authorList>
            <person name="Kim J."/>
        </authorList>
    </citation>
    <scope>NUCLEOTIDE SEQUENCE [LARGE SCALE GENOMIC DNA]</scope>
    <source>
        <strain evidence="2">Teg-2019</strain>
        <tissue evidence="2">Adductor muscle</tissue>
    </source>
</reference>
<proteinExistence type="predicted"/>
<evidence type="ECO:0000256" key="1">
    <source>
        <dbReference type="SAM" id="SignalP"/>
    </source>
</evidence>
<evidence type="ECO:0000313" key="2">
    <source>
        <dbReference type="EMBL" id="KAJ8312450.1"/>
    </source>
</evidence>